<protein>
    <recommendedName>
        <fullName evidence="4">Shugoshin C-terminal domain-containing protein</fullName>
    </recommendedName>
</protein>
<gene>
    <name evidence="2" type="ORF">M0812_19435</name>
</gene>
<dbReference type="AlphaFoldDB" id="A0AAV7Z6F5"/>
<evidence type="ECO:0000313" key="3">
    <source>
        <dbReference type="Proteomes" id="UP001146793"/>
    </source>
</evidence>
<feature type="compositionally biased region" description="Basic residues" evidence="1">
    <location>
        <begin position="244"/>
        <end position="265"/>
    </location>
</feature>
<feature type="compositionally biased region" description="Basic and acidic residues" evidence="1">
    <location>
        <begin position="233"/>
        <end position="243"/>
    </location>
</feature>
<dbReference type="EMBL" id="JANTQA010000038">
    <property type="protein sequence ID" value="KAJ3435693.1"/>
    <property type="molecule type" value="Genomic_DNA"/>
</dbReference>
<organism evidence="2 3">
    <name type="scientific">Anaeramoeba flamelloides</name>
    <dbReference type="NCBI Taxonomy" id="1746091"/>
    <lineage>
        <taxon>Eukaryota</taxon>
        <taxon>Metamonada</taxon>
        <taxon>Anaeramoebidae</taxon>
        <taxon>Anaeramoeba</taxon>
    </lineage>
</organism>
<accession>A0AAV7Z6F5</accession>
<feature type="compositionally biased region" description="Basic residues" evidence="1">
    <location>
        <begin position="220"/>
        <end position="232"/>
    </location>
</feature>
<evidence type="ECO:0000313" key="2">
    <source>
        <dbReference type="EMBL" id="KAJ3435693.1"/>
    </source>
</evidence>
<reference evidence="2" key="1">
    <citation type="submission" date="2022-08" db="EMBL/GenBank/DDBJ databases">
        <title>Novel sulphate-reducing endosymbionts in the free-living metamonad Anaeramoeba.</title>
        <authorList>
            <person name="Jerlstrom-Hultqvist J."/>
            <person name="Cepicka I."/>
            <person name="Gallot-Lavallee L."/>
            <person name="Salas-Leiva D."/>
            <person name="Curtis B.A."/>
            <person name="Zahonova K."/>
            <person name="Pipaliya S."/>
            <person name="Dacks J."/>
            <person name="Roger A.J."/>
        </authorList>
    </citation>
    <scope>NUCLEOTIDE SEQUENCE</scope>
    <source>
        <strain evidence="2">Busselton2</strain>
    </source>
</reference>
<dbReference type="Proteomes" id="UP001146793">
    <property type="component" value="Unassembled WGS sequence"/>
</dbReference>
<feature type="region of interest" description="Disordered" evidence="1">
    <location>
        <begin position="129"/>
        <end position="286"/>
    </location>
</feature>
<sequence>MTKQEQPFESIKQQNNERSKLLLKEQSQLSELISSQRKQFEKKIYHLENLLNQRLLQLEEINDNRGLLTIESRKLMIKQKSLKQESAKLKKIILMLEIRNSKLKNQAKKSLPFFEHTNKNEESVEFIFTNKKTQEKDEDEDGSGSENDNENENEHNKKSKYHNLSNQLKSSGKRRNSRSRSNSLGSDTLSLIQIKEIGKARRKRSGSFDSTDRSIFHEKTKIKKKRDKKRKEKEKEKDKEKNDKKKKKSKNILKNTIKWKKRKNKNSSNLNQKKVKRSLTNPFGKK</sequence>
<feature type="compositionally biased region" description="Basic and acidic residues" evidence="1">
    <location>
        <begin position="210"/>
        <end position="219"/>
    </location>
</feature>
<comment type="caution">
    <text evidence="2">The sequence shown here is derived from an EMBL/GenBank/DDBJ whole genome shotgun (WGS) entry which is preliminary data.</text>
</comment>
<proteinExistence type="predicted"/>
<feature type="compositionally biased region" description="Acidic residues" evidence="1">
    <location>
        <begin position="136"/>
        <end position="151"/>
    </location>
</feature>
<evidence type="ECO:0008006" key="4">
    <source>
        <dbReference type="Google" id="ProtNLM"/>
    </source>
</evidence>
<name>A0AAV7Z6F5_9EUKA</name>
<evidence type="ECO:0000256" key="1">
    <source>
        <dbReference type="SAM" id="MobiDB-lite"/>
    </source>
</evidence>